<organism evidence="4 5">
    <name type="scientific">Marinoscillum furvescens DSM 4134</name>
    <dbReference type="NCBI Taxonomy" id="1122208"/>
    <lineage>
        <taxon>Bacteria</taxon>
        <taxon>Pseudomonadati</taxon>
        <taxon>Bacteroidota</taxon>
        <taxon>Cytophagia</taxon>
        <taxon>Cytophagales</taxon>
        <taxon>Reichenbachiellaceae</taxon>
        <taxon>Marinoscillum</taxon>
    </lineage>
</organism>
<dbReference type="EMBL" id="QREG01000024">
    <property type="protein sequence ID" value="RED93601.1"/>
    <property type="molecule type" value="Genomic_DNA"/>
</dbReference>
<dbReference type="InterPro" id="IPR052177">
    <property type="entry name" value="Divisome_Glycosyl_Hydrolase"/>
</dbReference>
<keyword evidence="1 2" id="KW-0732">Signal</keyword>
<dbReference type="PANTHER" id="PTHR43405:SF1">
    <property type="entry name" value="GLYCOSYL HYDROLASE DIGH"/>
    <property type="match status" value="1"/>
</dbReference>
<dbReference type="Pfam" id="PF02638">
    <property type="entry name" value="GHL10"/>
    <property type="match status" value="1"/>
</dbReference>
<dbReference type="SUPFAM" id="SSF51445">
    <property type="entry name" value="(Trans)glycosidases"/>
    <property type="match status" value="1"/>
</dbReference>
<dbReference type="InterPro" id="IPR003790">
    <property type="entry name" value="GHL10"/>
</dbReference>
<gene>
    <name evidence="4" type="ORF">C7460_12411</name>
</gene>
<evidence type="ECO:0000313" key="4">
    <source>
        <dbReference type="EMBL" id="RED93601.1"/>
    </source>
</evidence>
<dbReference type="InterPro" id="IPR017853">
    <property type="entry name" value="GH"/>
</dbReference>
<evidence type="ECO:0000313" key="5">
    <source>
        <dbReference type="Proteomes" id="UP000256779"/>
    </source>
</evidence>
<feature type="domain" description="Glycosyl hydrolase-like 10" evidence="3">
    <location>
        <begin position="222"/>
        <end position="484"/>
    </location>
</feature>
<evidence type="ECO:0000256" key="1">
    <source>
        <dbReference type="ARBA" id="ARBA00022729"/>
    </source>
</evidence>
<feature type="chain" id="PRO_5017553855" evidence="2">
    <location>
        <begin position="21"/>
        <end position="573"/>
    </location>
</feature>
<dbReference type="PANTHER" id="PTHR43405">
    <property type="entry name" value="GLYCOSYL HYDROLASE DIGH"/>
    <property type="match status" value="1"/>
</dbReference>
<evidence type="ECO:0000256" key="2">
    <source>
        <dbReference type="SAM" id="SignalP"/>
    </source>
</evidence>
<dbReference type="Gene3D" id="3.20.20.80">
    <property type="entry name" value="Glycosidases"/>
    <property type="match status" value="1"/>
</dbReference>
<dbReference type="Proteomes" id="UP000256779">
    <property type="component" value="Unassembled WGS sequence"/>
</dbReference>
<dbReference type="OrthoDB" id="100605at2"/>
<name>A0A3D9KYI9_MARFU</name>
<dbReference type="PROSITE" id="PS51257">
    <property type="entry name" value="PROKAR_LIPOPROTEIN"/>
    <property type="match status" value="1"/>
</dbReference>
<dbReference type="Gene3D" id="2.60.40.2340">
    <property type="match status" value="2"/>
</dbReference>
<keyword evidence="4" id="KW-0449">Lipoprotein</keyword>
<protein>
    <submittedName>
        <fullName evidence="4">Uncharacterized lipoprotein YddW (UPF0748 family)</fullName>
    </submittedName>
</protein>
<comment type="caution">
    <text evidence="4">The sequence shown here is derived from an EMBL/GenBank/DDBJ whole genome shotgun (WGS) entry which is preliminary data.</text>
</comment>
<proteinExistence type="predicted"/>
<dbReference type="AlphaFoldDB" id="A0A3D9KYI9"/>
<feature type="signal peptide" evidence="2">
    <location>
        <begin position="1"/>
        <end position="20"/>
    </location>
</feature>
<accession>A0A3D9KYI9</accession>
<evidence type="ECO:0000259" key="3">
    <source>
        <dbReference type="Pfam" id="PF02638"/>
    </source>
</evidence>
<dbReference type="RefSeq" id="WP_115869834.1">
    <property type="nucleotide sequence ID" value="NZ_QREG01000024.1"/>
</dbReference>
<reference evidence="4 5" key="1">
    <citation type="submission" date="2018-07" db="EMBL/GenBank/DDBJ databases">
        <title>Genomic Encyclopedia of Type Strains, Phase IV (KMG-IV): sequencing the most valuable type-strain genomes for metagenomic binning, comparative biology and taxonomic classification.</title>
        <authorList>
            <person name="Goeker M."/>
        </authorList>
    </citation>
    <scope>NUCLEOTIDE SEQUENCE [LARGE SCALE GENOMIC DNA]</scope>
    <source>
        <strain evidence="4 5">DSM 4134</strain>
    </source>
</reference>
<sequence length="573" mass="63582">MKNYLKQSKFWLLACIASLALVTACSEEEPVEEPSGENLILDFKIEGIDVTTGVQIDHEGGTVKDSLPVGTDLTSLVPIIEVSEKATISPASGEAKDFSSPVVYVVTAENGANKIYTVTLSVKEEVIVVEKSDDNDINEFFFSEIFIRGKIDGQQISGSVPYGTDITNLKVSLDIHEKASVSPAVEEPQDFTSPVTYTVTAENGETQSYNVSVTEQPQDVGVRGVWLTNVDSNVLTSKQKIDEAVALCDELNINTIFVVTWNKALTTYPSDVAAEITGKKIDPLYEGRDPLRELIDAAHAKDIKVMAWFEYGFAAYNGSPGPILDNTPDHWKARDVNGNVVVKNGFYWMNAFHPDVQQFMIDLFTEVVTNYPDIDGVQGDDRLPATPSEAGYDDYTVSLYKADHDGQEPPATAKNTAWLRWRADILNKFGKALYDSVKAIDPNMVVAHSPSPMSFGYDEYLQDYTTWVAEGYSDIVSPQLYRRENQGLNIYKGLLSNQYNMLEPAGQKIFYPGLLLFLGGYLPSQQFIADMVQANREIGVQGEVYFFFTGFQDPDVQEVMKAMYPTKAIYPEL</sequence>
<keyword evidence="5" id="KW-1185">Reference proteome</keyword>